<dbReference type="GO" id="GO:0009289">
    <property type="term" value="C:pilus"/>
    <property type="evidence" value="ECO:0007669"/>
    <property type="project" value="InterPro"/>
</dbReference>
<evidence type="ECO:0000256" key="1">
    <source>
        <dbReference type="SAM" id="SignalP"/>
    </source>
</evidence>
<reference evidence="3" key="2">
    <citation type="submission" date="2018-07" db="EMBL/GenBank/DDBJ databases">
        <authorList>
            <consortium name="NCBI Pathogen Detection Project"/>
        </authorList>
    </citation>
    <scope>NUCLEOTIDE SEQUENCE</scope>
    <source>
        <strain evidence="3">12-2127</strain>
    </source>
</reference>
<gene>
    <name evidence="3" type="ORF">G0D74_09450</name>
</gene>
<feature type="chain" id="PRO_5028438993" evidence="1">
    <location>
        <begin position="18"/>
        <end position="157"/>
    </location>
</feature>
<evidence type="ECO:0000313" key="3">
    <source>
        <dbReference type="EMBL" id="HAC6951934.1"/>
    </source>
</evidence>
<feature type="domain" description="Fimbrial-type adhesion" evidence="2">
    <location>
        <begin position="22"/>
        <end position="156"/>
    </location>
</feature>
<dbReference type="AlphaFoldDB" id="A0A702L192"/>
<feature type="signal peptide" evidence="1">
    <location>
        <begin position="1"/>
        <end position="17"/>
    </location>
</feature>
<dbReference type="InterPro" id="IPR050263">
    <property type="entry name" value="Bact_Fimbrial_Adh_Pro"/>
</dbReference>
<dbReference type="InterPro" id="IPR008966">
    <property type="entry name" value="Adhesion_dom_sf"/>
</dbReference>
<dbReference type="InterPro" id="IPR000259">
    <property type="entry name" value="Adhesion_dom_fimbrial"/>
</dbReference>
<dbReference type="Pfam" id="PF00419">
    <property type="entry name" value="Fimbrial"/>
    <property type="match status" value="1"/>
</dbReference>
<reference evidence="3" key="1">
    <citation type="journal article" date="2018" name="Genome Biol.">
        <title>SKESA: strategic k-mer extension for scrupulous assemblies.</title>
        <authorList>
            <person name="Souvorov A."/>
            <person name="Agarwala R."/>
            <person name="Lipman D.J."/>
        </authorList>
    </citation>
    <scope>NUCLEOTIDE SEQUENCE</scope>
    <source>
        <strain evidence="3">12-2127</strain>
    </source>
</reference>
<dbReference type="PANTHER" id="PTHR33420">
    <property type="entry name" value="FIMBRIAL SUBUNIT ELFA-RELATED"/>
    <property type="match status" value="1"/>
</dbReference>
<dbReference type="InterPro" id="IPR036937">
    <property type="entry name" value="Adhesion_dom_fimbrial_sf"/>
</dbReference>
<dbReference type="GO" id="GO:0043709">
    <property type="term" value="P:cell adhesion involved in single-species biofilm formation"/>
    <property type="evidence" value="ECO:0007669"/>
    <property type="project" value="TreeGrafter"/>
</dbReference>
<dbReference type="PANTHER" id="PTHR33420:SF33">
    <property type="entry name" value="MINOR FIMBRIAL SUBUNIT"/>
    <property type="match status" value="1"/>
</dbReference>
<name>A0A702L192_SALER</name>
<organism evidence="3">
    <name type="scientific">Salmonella enterica subsp. salamae</name>
    <dbReference type="NCBI Taxonomy" id="59202"/>
    <lineage>
        <taxon>Bacteria</taxon>
        <taxon>Pseudomonadati</taxon>
        <taxon>Pseudomonadota</taxon>
        <taxon>Gammaproteobacteria</taxon>
        <taxon>Enterobacterales</taxon>
        <taxon>Enterobacteriaceae</taxon>
        <taxon>Salmonella</taxon>
    </lineage>
</organism>
<dbReference type="EMBL" id="DAAMJT010000011">
    <property type="protein sequence ID" value="HAC6951934.1"/>
    <property type="molecule type" value="Genomic_DNA"/>
</dbReference>
<sequence>MKICVIPLLFIGGLAQAADNLKFHGTLVMPPTCTISNDETIEVDFDAVLIDRIDGRNYLQEVPYTITCDSTVRDDAMSMTLTLTGAQSSFDTAAVNTNVSGLGVQFQQSGKPFVVGSTITINEQSKPVLKAVPVKQNGAELREQAFEAWATLQVSYL</sequence>
<dbReference type="Gene3D" id="2.60.40.1090">
    <property type="entry name" value="Fimbrial-type adhesion domain"/>
    <property type="match status" value="1"/>
</dbReference>
<protein>
    <submittedName>
        <fullName evidence="3">Fimbrial protein</fullName>
    </submittedName>
</protein>
<comment type="caution">
    <text evidence="3">The sequence shown here is derived from an EMBL/GenBank/DDBJ whole genome shotgun (WGS) entry which is preliminary data.</text>
</comment>
<proteinExistence type="predicted"/>
<dbReference type="SUPFAM" id="SSF49401">
    <property type="entry name" value="Bacterial adhesins"/>
    <property type="match status" value="1"/>
</dbReference>
<keyword evidence="1" id="KW-0732">Signal</keyword>
<accession>A0A702L192</accession>
<evidence type="ECO:0000259" key="2">
    <source>
        <dbReference type="Pfam" id="PF00419"/>
    </source>
</evidence>